<proteinExistence type="predicted"/>
<evidence type="ECO:0000313" key="2">
    <source>
        <dbReference type="EMBL" id="EFX70441.1"/>
    </source>
</evidence>
<dbReference type="KEGG" id="dpx:DAPPUDRAFT_112751"/>
<gene>
    <name evidence="2" type="ORF">DAPPUDRAFT_112751</name>
</gene>
<feature type="compositionally biased region" description="Polar residues" evidence="1">
    <location>
        <begin position="107"/>
        <end position="122"/>
    </location>
</feature>
<keyword evidence="3" id="KW-1185">Reference proteome</keyword>
<feature type="compositionally biased region" description="Low complexity" evidence="1">
    <location>
        <begin position="251"/>
        <end position="268"/>
    </location>
</feature>
<sequence length="433" mass="47194">MDFQRDAFYISHIVYWPRNHSLSHCHCIVLLLALQKSERSKRHQQPNRRPSTGNNFLFPFHRLLPPLSLLDCIKLSWLPILRFSSEIAFSGKTIRGARMTRGKVTACTPTSFTHGNVPSNDVRSGDGRRANTAHGEPEQPKRGGRLLAGPAQKIGICSEPADPARKTGEGRHLAGPARQKRPAATPPDPESLTKGAKQVTPEVGMVQHLKNRFQKLPLDSLFLRSQSNDSVNSTASDAPSSSTAGQRHSGRSSVSARRSSVSSRQSSRPSKRRRSTRGNKEPTYISRPAAGKSEAATPPGHLILSHQQATPEQGMVQRLTNRFQKLSLKRNLLRSQSAASANSTPSEAPSSASNSSTASQRHSLAAVAAVPAAPSVRAAPSSVSSRKSSPESPRHSRRSVRRRPSSRRRRSTGDNGPKITLQHVQGRSPCWIA</sequence>
<feature type="compositionally biased region" description="Low complexity" evidence="1">
    <location>
        <begin position="337"/>
        <end position="387"/>
    </location>
</feature>
<feature type="compositionally biased region" description="Basic residues" evidence="1">
    <location>
        <begin position="395"/>
        <end position="410"/>
    </location>
</feature>
<name>E9HCY5_DAPPU</name>
<dbReference type="AlphaFoldDB" id="E9HCY5"/>
<feature type="compositionally biased region" description="Basic and acidic residues" evidence="1">
    <location>
        <begin position="162"/>
        <end position="172"/>
    </location>
</feature>
<evidence type="ECO:0000313" key="3">
    <source>
        <dbReference type="Proteomes" id="UP000000305"/>
    </source>
</evidence>
<organism evidence="2 3">
    <name type="scientific">Daphnia pulex</name>
    <name type="common">Water flea</name>
    <dbReference type="NCBI Taxonomy" id="6669"/>
    <lineage>
        <taxon>Eukaryota</taxon>
        <taxon>Metazoa</taxon>
        <taxon>Ecdysozoa</taxon>
        <taxon>Arthropoda</taxon>
        <taxon>Crustacea</taxon>
        <taxon>Branchiopoda</taxon>
        <taxon>Diplostraca</taxon>
        <taxon>Cladocera</taxon>
        <taxon>Anomopoda</taxon>
        <taxon>Daphniidae</taxon>
        <taxon>Daphnia</taxon>
    </lineage>
</organism>
<dbReference type="InParanoid" id="E9HCY5"/>
<accession>E9HCY5</accession>
<feature type="region of interest" description="Disordered" evidence="1">
    <location>
        <begin position="107"/>
        <end position="198"/>
    </location>
</feature>
<evidence type="ECO:0000256" key="1">
    <source>
        <dbReference type="SAM" id="MobiDB-lite"/>
    </source>
</evidence>
<feature type="region of interest" description="Disordered" evidence="1">
    <location>
        <begin position="334"/>
        <end position="433"/>
    </location>
</feature>
<feature type="region of interest" description="Disordered" evidence="1">
    <location>
        <begin position="229"/>
        <end position="299"/>
    </location>
</feature>
<protein>
    <submittedName>
        <fullName evidence="2">Uncharacterized protein</fullName>
    </submittedName>
</protein>
<feature type="compositionally biased region" description="Basic and acidic residues" evidence="1">
    <location>
        <begin position="123"/>
        <end position="141"/>
    </location>
</feature>
<dbReference type="Proteomes" id="UP000000305">
    <property type="component" value="Unassembled WGS sequence"/>
</dbReference>
<dbReference type="EMBL" id="GL732621">
    <property type="protein sequence ID" value="EFX70441.1"/>
    <property type="molecule type" value="Genomic_DNA"/>
</dbReference>
<reference evidence="2 3" key="1">
    <citation type="journal article" date="2011" name="Science">
        <title>The ecoresponsive genome of Daphnia pulex.</title>
        <authorList>
            <person name="Colbourne J.K."/>
            <person name="Pfrender M.E."/>
            <person name="Gilbert D."/>
            <person name="Thomas W.K."/>
            <person name="Tucker A."/>
            <person name="Oakley T.H."/>
            <person name="Tokishita S."/>
            <person name="Aerts A."/>
            <person name="Arnold G.J."/>
            <person name="Basu M.K."/>
            <person name="Bauer D.J."/>
            <person name="Caceres C.E."/>
            <person name="Carmel L."/>
            <person name="Casola C."/>
            <person name="Choi J.H."/>
            <person name="Detter J.C."/>
            <person name="Dong Q."/>
            <person name="Dusheyko S."/>
            <person name="Eads B.D."/>
            <person name="Frohlich T."/>
            <person name="Geiler-Samerotte K.A."/>
            <person name="Gerlach D."/>
            <person name="Hatcher P."/>
            <person name="Jogdeo S."/>
            <person name="Krijgsveld J."/>
            <person name="Kriventseva E.V."/>
            <person name="Kultz D."/>
            <person name="Laforsch C."/>
            <person name="Lindquist E."/>
            <person name="Lopez J."/>
            <person name="Manak J.R."/>
            <person name="Muller J."/>
            <person name="Pangilinan J."/>
            <person name="Patwardhan R.P."/>
            <person name="Pitluck S."/>
            <person name="Pritham E.J."/>
            <person name="Rechtsteiner A."/>
            <person name="Rho M."/>
            <person name="Rogozin I.B."/>
            <person name="Sakarya O."/>
            <person name="Salamov A."/>
            <person name="Schaack S."/>
            <person name="Shapiro H."/>
            <person name="Shiga Y."/>
            <person name="Skalitzky C."/>
            <person name="Smith Z."/>
            <person name="Souvorov A."/>
            <person name="Sung W."/>
            <person name="Tang Z."/>
            <person name="Tsuchiya D."/>
            <person name="Tu H."/>
            <person name="Vos H."/>
            <person name="Wang M."/>
            <person name="Wolf Y.I."/>
            <person name="Yamagata H."/>
            <person name="Yamada T."/>
            <person name="Ye Y."/>
            <person name="Shaw J.R."/>
            <person name="Andrews J."/>
            <person name="Crease T.J."/>
            <person name="Tang H."/>
            <person name="Lucas S.M."/>
            <person name="Robertson H.M."/>
            <person name="Bork P."/>
            <person name="Koonin E.V."/>
            <person name="Zdobnov E.M."/>
            <person name="Grigoriev I.V."/>
            <person name="Lynch M."/>
            <person name="Boore J.L."/>
        </authorList>
    </citation>
    <scope>NUCLEOTIDE SEQUENCE [LARGE SCALE GENOMIC DNA]</scope>
</reference>
<dbReference type="HOGENOM" id="CLU_633499_0_0_1"/>
<feature type="compositionally biased region" description="Low complexity" evidence="1">
    <location>
        <begin position="230"/>
        <end position="244"/>
    </location>
</feature>